<dbReference type="GO" id="GO:0005886">
    <property type="term" value="C:plasma membrane"/>
    <property type="evidence" value="ECO:0007669"/>
    <property type="project" value="TreeGrafter"/>
</dbReference>
<dbReference type="Gene3D" id="1.10.287.470">
    <property type="entry name" value="Helix hairpin bin"/>
    <property type="match status" value="1"/>
</dbReference>
<feature type="domain" description="Multidrug resistance protein MdtA-like alpha-helical hairpin" evidence="3">
    <location>
        <begin position="103"/>
        <end position="173"/>
    </location>
</feature>
<evidence type="ECO:0000313" key="8">
    <source>
        <dbReference type="Proteomes" id="UP000323426"/>
    </source>
</evidence>
<reference evidence="7 8" key="1">
    <citation type="submission" date="2019-09" db="EMBL/GenBank/DDBJ databases">
        <title>Genome sequence and assembly of Adhaeribacter sp.</title>
        <authorList>
            <person name="Chhetri G."/>
        </authorList>
    </citation>
    <scope>NUCLEOTIDE SEQUENCE [LARGE SCALE GENOMIC DNA]</scope>
    <source>
        <strain evidence="7 8">DK36</strain>
    </source>
</reference>
<accession>A0A5M6D793</accession>
<dbReference type="InterPro" id="IPR058626">
    <property type="entry name" value="MdtA-like_b-barrel"/>
</dbReference>
<sequence>MKSNLLMLTALVSGSLLVTSCGKSNNTPAQNPMNAPVPVNAYTVSQEQVVGIDTYPGTVVPLNEVELRPQVSGYITNSYVQDGQLVTKGQKLYEIDRTQYQATYNQAQANLRSTQANLERARQDAERFENLAKQDAVARQRVDYARAELNTAQAQVAAAQAGVSGASTNLRYSIITAPMSGRIGIAQVKVGSQVSPGQTLINTISADNPIAVDIVINEREVPRFARLQQKTAADSTFTIQFSDGTKYPHAGKIQAIDRAINPQTGTITVRVSFPNPNRQLIPGMVTVLQVRNEDIGRQLVIPHKAVTEQMGEFYAYVISGDSVLQNKVSLGTRVADKIVVREGLKDGDKIVVEGTQKLRPGAKVTLDAPQPPAGPSAGR</sequence>
<dbReference type="Pfam" id="PF25917">
    <property type="entry name" value="BSH_RND"/>
    <property type="match status" value="1"/>
</dbReference>
<dbReference type="PANTHER" id="PTHR30158">
    <property type="entry name" value="ACRA/E-RELATED COMPONENT OF DRUG EFFLUX TRANSPORTER"/>
    <property type="match status" value="1"/>
</dbReference>
<dbReference type="RefSeq" id="WP_150090228.1">
    <property type="nucleotide sequence ID" value="NZ_VWSF01000014.1"/>
</dbReference>
<comment type="similarity">
    <text evidence="1">Belongs to the membrane fusion protein (MFP) (TC 8.A.1) family.</text>
</comment>
<comment type="caution">
    <text evidence="7">The sequence shown here is derived from an EMBL/GenBank/DDBJ whole genome shotgun (WGS) entry which is preliminary data.</text>
</comment>
<dbReference type="Gene3D" id="2.40.30.170">
    <property type="match status" value="1"/>
</dbReference>
<dbReference type="Pfam" id="PF25989">
    <property type="entry name" value="YknX_C"/>
    <property type="match status" value="1"/>
</dbReference>
<keyword evidence="8" id="KW-1185">Reference proteome</keyword>
<protein>
    <submittedName>
        <fullName evidence="7">Efflux RND transporter periplasmic adaptor subunit</fullName>
    </submittedName>
</protein>
<feature type="coiled-coil region" evidence="2">
    <location>
        <begin position="97"/>
        <end position="131"/>
    </location>
</feature>
<dbReference type="SUPFAM" id="SSF111369">
    <property type="entry name" value="HlyD-like secretion proteins"/>
    <property type="match status" value="1"/>
</dbReference>
<dbReference type="InterPro" id="IPR058624">
    <property type="entry name" value="MdtA-like_HH"/>
</dbReference>
<name>A0A5M6D793_9BACT</name>
<proteinExistence type="inferred from homology"/>
<dbReference type="InterPro" id="IPR006143">
    <property type="entry name" value="RND_pump_MFP"/>
</dbReference>
<dbReference type="GO" id="GO:0046677">
    <property type="term" value="P:response to antibiotic"/>
    <property type="evidence" value="ECO:0007669"/>
    <property type="project" value="TreeGrafter"/>
</dbReference>
<evidence type="ECO:0000313" key="7">
    <source>
        <dbReference type="EMBL" id="KAA5543401.1"/>
    </source>
</evidence>
<gene>
    <name evidence="7" type="ORF">F0145_17330</name>
</gene>
<dbReference type="AlphaFoldDB" id="A0A5M6D793"/>
<dbReference type="Proteomes" id="UP000323426">
    <property type="component" value="Unassembled WGS sequence"/>
</dbReference>
<dbReference type="GO" id="GO:0022857">
    <property type="term" value="F:transmembrane transporter activity"/>
    <property type="evidence" value="ECO:0007669"/>
    <property type="project" value="InterPro"/>
</dbReference>
<dbReference type="GO" id="GO:0030313">
    <property type="term" value="C:cell envelope"/>
    <property type="evidence" value="ECO:0007669"/>
    <property type="project" value="UniProtKB-SubCell"/>
</dbReference>
<dbReference type="Pfam" id="PF25876">
    <property type="entry name" value="HH_MFP_RND"/>
    <property type="match status" value="1"/>
</dbReference>
<evidence type="ECO:0000259" key="4">
    <source>
        <dbReference type="Pfam" id="PF25917"/>
    </source>
</evidence>
<evidence type="ECO:0000259" key="6">
    <source>
        <dbReference type="Pfam" id="PF25989"/>
    </source>
</evidence>
<dbReference type="Gene3D" id="2.40.50.100">
    <property type="match status" value="1"/>
</dbReference>
<dbReference type="NCBIfam" id="TIGR01730">
    <property type="entry name" value="RND_mfp"/>
    <property type="match status" value="1"/>
</dbReference>
<dbReference type="Pfam" id="PF25944">
    <property type="entry name" value="Beta-barrel_RND"/>
    <property type="match status" value="1"/>
</dbReference>
<evidence type="ECO:0000256" key="2">
    <source>
        <dbReference type="SAM" id="Coils"/>
    </source>
</evidence>
<feature type="domain" description="Multidrug resistance protein MdtA-like beta-barrel" evidence="5">
    <location>
        <begin position="209"/>
        <end position="287"/>
    </location>
</feature>
<evidence type="ECO:0000256" key="1">
    <source>
        <dbReference type="ARBA" id="ARBA00009477"/>
    </source>
</evidence>
<dbReference type="Gene3D" id="2.40.420.20">
    <property type="match status" value="1"/>
</dbReference>
<organism evidence="7 8">
    <name type="scientific">Adhaeribacter rhizoryzae</name>
    <dbReference type="NCBI Taxonomy" id="2607907"/>
    <lineage>
        <taxon>Bacteria</taxon>
        <taxon>Pseudomonadati</taxon>
        <taxon>Bacteroidota</taxon>
        <taxon>Cytophagia</taxon>
        <taxon>Cytophagales</taxon>
        <taxon>Hymenobacteraceae</taxon>
        <taxon>Adhaeribacter</taxon>
    </lineage>
</organism>
<feature type="domain" description="YknX-like C-terminal permuted SH3-like" evidence="6">
    <location>
        <begin position="299"/>
        <end position="365"/>
    </location>
</feature>
<keyword evidence="2" id="KW-0175">Coiled coil</keyword>
<dbReference type="InterPro" id="IPR058625">
    <property type="entry name" value="MdtA-like_BSH"/>
</dbReference>
<evidence type="ECO:0000259" key="3">
    <source>
        <dbReference type="Pfam" id="PF25876"/>
    </source>
</evidence>
<dbReference type="InterPro" id="IPR058637">
    <property type="entry name" value="YknX-like_C"/>
</dbReference>
<feature type="domain" description="Multidrug resistance protein MdtA-like barrel-sandwich hybrid" evidence="4">
    <location>
        <begin position="63"/>
        <end position="201"/>
    </location>
</feature>
<evidence type="ECO:0000259" key="5">
    <source>
        <dbReference type="Pfam" id="PF25944"/>
    </source>
</evidence>
<dbReference type="EMBL" id="VWSF01000014">
    <property type="protein sequence ID" value="KAA5543401.1"/>
    <property type="molecule type" value="Genomic_DNA"/>
</dbReference>
<dbReference type="PROSITE" id="PS51257">
    <property type="entry name" value="PROKAR_LIPOPROTEIN"/>
    <property type="match status" value="1"/>
</dbReference>